<keyword evidence="3" id="KW-1133">Transmembrane helix</keyword>
<comment type="subcellular location">
    <subcellularLocation>
        <location evidence="1">Membrane</location>
        <topology evidence="1">Multi-pass membrane protein</topology>
    </subcellularLocation>
</comment>
<sequence>TRCLKEEFLPTLIRRLLVCLWIWAIPCSIEWLMDSLKIGSVGASRVAAEEAYSALDKGRVSKHDLEQTLKKMGKEGLQWGTIAGLYAGMEYGTARVRGRRDWKNALIGGFLTGAVVSLADNNNRDKTIKNAITGGAIATAS</sequence>
<dbReference type="EMBL" id="JAHRHJ020000009">
    <property type="protein sequence ID" value="KAH9302522.1"/>
    <property type="molecule type" value="Genomic_DNA"/>
</dbReference>
<evidence type="ECO:0000256" key="1">
    <source>
        <dbReference type="ARBA" id="ARBA00004141"/>
    </source>
</evidence>
<gene>
    <name evidence="5" type="ORF">KI387_014105</name>
</gene>
<keyword evidence="2" id="KW-0812">Transmembrane</keyword>
<name>A0AA38CMH6_TAXCH</name>
<evidence type="ECO:0000313" key="5">
    <source>
        <dbReference type="EMBL" id="KAH9302522.1"/>
    </source>
</evidence>
<feature type="non-terminal residue" evidence="5">
    <location>
        <position position="141"/>
    </location>
</feature>
<feature type="non-terminal residue" evidence="5">
    <location>
        <position position="1"/>
    </location>
</feature>
<evidence type="ECO:0008006" key="7">
    <source>
        <dbReference type="Google" id="ProtNLM"/>
    </source>
</evidence>
<keyword evidence="6" id="KW-1185">Reference proteome</keyword>
<protein>
    <recommendedName>
        <fullName evidence="7">Outer envelope pore protein 16, chloroplastic</fullName>
    </recommendedName>
</protein>
<evidence type="ECO:0000313" key="6">
    <source>
        <dbReference type="Proteomes" id="UP000824469"/>
    </source>
</evidence>
<dbReference type="Proteomes" id="UP000824469">
    <property type="component" value="Unassembled WGS sequence"/>
</dbReference>
<accession>A0AA38CMH6</accession>
<proteinExistence type="predicted"/>
<dbReference type="InterPro" id="IPR045238">
    <property type="entry name" value="Tim23-like"/>
</dbReference>
<dbReference type="PANTHER" id="PTHR15371:SF2">
    <property type="entry name" value="OUTER ENVELOPE PORE PROTEIN 16-1, CHLOROPLASTIC"/>
    <property type="match status" value="1"/>
</dbReference>
<dbReference type="Pfam" id="PF02466">
    <property type="entry name" value="Tim17"/>
    <property type="match status" value="1"/>
</dbReference>
<evidence type="ECO:0000256" key="4">
    <source>
        <dbReference type="ARBA" id="ARBA00023136"/>
    </source>
</evidence>
<organism evidence="5 6">
    <name type="scientific">Taxus chinensis</name>
    <name type="common">Chinese yew</name>
    <name type="synonym">Taxus wallichiana var. chinensis</name>
    <dbReference type="NCBI Taxonomy" id="29808"/>
    <lineage>
        <taxon>Eukaryota</taxon>
        <taxon>Viridiplantae</taxon>
        <taxon>Streptophyta</taxon>
        <taxon>Embryophyta</taxon>
        <taxon>Tracheophyta</taxon>
        <taxon>Spermatophyta</taxon>
        <taxon>Pinopsida</taxon>
        <taxon>Pinidae</taxon>
        <taxon>Conifers II</taxon>
        <taxon>Cupressales</taxon>
        <taxon>Taxaceae</taxon>
        <taxon>Taxus</taxon>
    </lineage>
</organism>
<dbReference type="GO" id="GO:0009707">
    <property type="term" value="C:chloroplast outer membrane"/>
    <property type="evidence" value="ECO:0007669"/>
    <property type="project" value="TreeGrafter"/>
</dbReference>
<reference evidence="5 6" key="1">
    <citation type="journal article" date="2021" name="Nat. Plants">
        <title>The Taxus genome provides insights into paclitaxel biosynthesis.</title>
        <authorList>
            <person name="Xiong X."/>
            <person name="Gou J."/>
            <person name="Liao Q."/>
            <person name="Li Y."/>
            <person name="Zhou Q."/>
            <person name="Bi G."/>
            <person name="Li C."/>
            <person name="Du R."/>
            <person name="Wang X."/>
            <person name="Sun T."/>
            <person name="Guo L."/>
            <person name="Liang H."/>
            <person name="Lu P."/>
            <person name="Wu Y."/>
            <person name="Zhang Z."/>
            <person name="Ro D.K."/>
            <person name="Shang Y."/>
            <person name="Huang S."/>
            <person name="Yan J."/>
        </authorList>
    </citation>
    <scope>NUCLEOTIDE SEQUENCE [LARGE SCALE GENOMIC DNA]</scope>
    <source>
        <strain evidence="5">Ta-2019</strain>
    </source>
</reference>
<comment type="caution">
    <text evidence="5">The sequence shown here is derived from an EMBL/GenBank/DDBJ whole genome shotgun (WGS) entry which is preliminary data.</text>
</comment>
<dbReference type="OMA" id="GVEYRME"/>
<dbReference type="AlphaFoldDB" id="A0AA38CMH6"/>
<keyword evidence="4" id="KW-0472">Membrane</keyword>
<dbReference type="GO" id="GO:0015171">
    <property type="term" value="F:amino acid transmembrane transporter activity"/>
    <property type="evidence" value="ECO:0007669"/>
    <property type="project" value="TreeGrafter"/>
</dbReference>
<evidence type="ECO:0000256" key="3">
    <source>
        <dbReference type="ARBA" id="ARBA00022989"/>
    </source>
</evidence>
<evidence type="ECO:0000256" key="2">
    <source>
        <dbReference type="ARBA" id="ARBA00022692"/>
    </source>
</evidence>
<dbReference type="PANTHER" id="PTHR15371">
    <property type="entry name" value="TIM23"/>
    <property type="match status" value="1"/>
</dbReference>
<dbReference type="GO" id="GO:0045037">
    <property type="term" value="P:protein import into chloroplast stroma"/>
    <property type="evidence" value="ECO:0007669"/>
    <property type="project" value="TreeGrafter"/>
</dbReference>